<evidence type="ECO:0000313" key="3">
    <source>
        <dbReference type="RefSeq" id="XP_045578160.1"/>
    </source>
</evidence>
<proteinExistence type="predicted"/>
<dbReference type="KEGG" id="sasa:106609559"/>
<dbReference type="Proteomes" id="UP001652741">
    <property type="component" value="Chromosome ssa07"/>
</dbReference>
<evidence type="ECO:0000313" key="1">
    <source>
        <dbReference type="Proteomes" id="UP001652741"/>
    </source>
</evidence>
<gene>
    <name evidence="2" type="primary">LOC106609559</name>
    <name evidence="3" type="synonym">bik</name>
</gene>
<dbReference type="OMA" id="DIHSQLW"/>
<dbReference type="AlphaFoldDB" id="A0A1S3SHZ6"/>
<organism evidence="1 2">
    <name type="scientific">Salmo salar</name>
    <name type="common">Atlantic salmon</name>
    <dbReference type="NCBI Taxonomy" id="8030"/>
    <lineage>
        <taxon>Eukaryota</taxon>
        <taxon>Metazoa</taxon>
        <taxon>Chordata</taxon>
        <taxon>Craniata</taxon>
        <taxon>Vertebrata</taxon>
        <taxon>Euteleostomi</taxon>
        <taxon>Actinopterygii</taxon>
        <taxon>Neopterygii</taxon>
        <taxon>Teleostei</taxon>
        <taxon>Protacanthopterygii</taxon>
        <taxon>Salmoniformes</taxon>
        <taxon>Salmonidae</taxon>
        <taxon>Salmoninae</taxon>
        <taxon>Salmo</taxon>
    </lineage>
</organism>
<protein>
    <submittedName>
        <fullName evidence="3">Bcl-2-interacting killer</fullName>
    </submittedName>
    <submittedName>
        <fullName evidence="2">Uncharacterized protein LOC106609559</fullName>
    </submittedName>
</protein>
<keyword evidence="1" id="KW-1185">Reference proteome</keyword>
<reference evidence="2" key="1">
    <citation type="submission" date="2025-04" db="UniProtKB">
        <authorList>
            <consortium name="RefSeq"/>
        </authorList>
    </citation>
    <scope>IDENTIFICATION</scope>
    <source>
        <tissue evidence="2">Muscle</tissue>
    </source>
</reference>
<dbReference type="RefSeq" id="XP_014063965.1">
    <property type="nucleotide sequence ID" value="XM_014208490.1"/>
</dbReference>
<evidence type="ECO:0000313" key="2">
    <source>
        <dbReference type="RefSeq" id="XP_014063965.1"/>
    </source>
</evidence>
<sequence length="158" mass="17671">MVEHRRERCRAISLRAGPSEVDNITLSDVNLRIHARAARTTGRQLAEIGDRLEREWAERLPNQWPVPQTLHVTRPAHALTRSIYRGIQGQLWGVKSLPGVAKAWLASAVHRQATQRAEAWVTWVSSIQPANYPGWAKATLATVALVATVTICTALWKE</sequence>
<dbReference type="GeneID" id="106609559"/>
<accession>A0A1S3SHZ6</accession>
<dbReference type="GeneTree" id="ENSGT01030000234980"/>
<name>A0A1S3SHZ6_SALSA</name>
<dbReference type="RefSeq" id="XP_045578160.1">
    <property type="nucleotide sequence ID" value="XM_045722204.1"/>
</dbReference>